<dbReference type="InterPro" id="IPR036388">
    <property type="entry name" value="WH-like_DNA-bd_sf"/>
</dbReference>
<gene>
    <name evidence="6" type="ORF">SAMN04487993_102823</name>
</gene>
<dbReference type="PANTHER" id="PTHR30537">
    <property type="entry name" value="HTH-TYPE TRANSCRIPTIONAL REGULATOR"/>
    <property type="match status" value="1"/>
</dbReference>
<sequence length="298" mass="32319">MTENWDDLRIFLAVARGESLSAAARLLRMDPATVGRRVARLEQGLGHPLFGKSPQGYALSEAGARLLAHAEAAEQALGQGVQALRGAEGTLSGQIRIGAPDGCANFLLPQVCAAISADNPDLDLQIVALPRVVNLTRREADMAIAVSAPSAGRLLVQKLSDYRLHLAASRDYLARHPPIRSRADLQGHRIVGYIPDMIFDKELDYLADLGLDRVRLASNSVAVQFHWLRLGAGLGIVHDFALPAAPGLVRVLPEEVALTRSFYLVRHVDDRRLDRLNRFAAALAEGVRRELSSLEGLA</sequence>
<dbReference type="GO" id="GO:0043565">
    <property type="term" value="F:sequence-specific DNA binding"/>
    <property type="evidence" value="ECO:0007669"/>
    <property type="project" value="TreeGrafter"/>
</dbReference>
<dbReference type="PANTHER" id="PTHR30537:SF3">
    <property type="entry name" value="TRANSCRIPTIONAL REGULATORY PROTEIN"/>
    <property type="match status" value="1"/>
</dbReference>
<dbReference type="STRING" id="555512.SAMN04487993_102823"/>
<dbReference type="Gene3D" id="1.10.10.10">
    <property type="entry name" value="Winged helix-like DNA-binding domain superfamily/Winged helix DNA-binding domain"/>
    <property type="match status" value="1"/>
</dbReference>
<dbReference type="SUPFAM" id="SSF46785">
    <property type="entry name" value="Winged helix' DNA-binding domain"/>
    <property type="match status" value="1"/>
</dbReference>
<dbReference type="RefSeq" id="WP_089851349.1">
    <property type="nucleotide sequence ID" value="NZ_FNEJ01000028.1"/>
</dbReference>
<evidence type="ECO:0000256" key="2">
    <source>
        <dbReference type="ARBA" id="ARBA00023015"/>
    </source>
</evidence>
<dbReference type="EMBL" id="FNEJ01000028">
    <property type="protein sequence ID" value="SDJ37130.1"/>
    <property type="molecule type" value="Genomic_DNA"/>
</dbReference>
<dbReference type="InterPro" id="IPR058163">
    <property type="entry name" value="LysR-type_TF_proteobact-type"/>
</dbReference>
<evidence type="ECO:0000256" key="4">
    <source>
        <dbReference type="ARBA" id="ARBA00023163"/>
    </source>
</evidence>
<comment type="similarity">
    <text evidence="1">Belongs to the LysR transcriptional regulatory family.</text>
</comment>
<keyword evidence="2" id="KW-0805">Transcription regulation</keyword>
<evidence type="ECO:0000256" key="1">
    <source>
        <dbReference type="ARBA" id="ARBA00009437"/>
    </source>
</evidence>
<dbReference type="GO" id="GO:0003700">
    <property type="term" value="F:DNA-binding transcription factor activity"/>
    <property type="evidence" value="ECO:0007669"/>
    <property type="project" value="InterPro"/>
</dbReference>
<dbReference type="Gene3D" id="3.40.190.290">
    <property type="match status" value="1"/>
</dbReference>
<dbReference type="OrthoDB" id="9787460at2"/>
<feature type="domain" description="HTH lysR-type" evidence="5">
    <location>
        <begin position="1"/>
        <end position="60"/>
    </location>
</feature>
<evidence type="ECO:0000259" key="5">
    <source>
        <dbReference type="PROSITE" id="PS50931"/>
    </source>
</evidence>
<dbReference type="Pfam" id="PF03466">
    <property type="entry name" value="LysR_substrate"/>
    <property type="match status" value="1"/>
</dbReference>
<dbReference type="InterPro" id="IPR005119">
    <property type="entry name" value="LysR_subst-bd"/>
</dbReference>
<proteinExistence type="inferred from homology"/>
<dbReference type="Pfam" id="PF00126">
    <property type="entry name" value="HTH_1"/>
    <property type="match status" value="1"/>
</dbReference>
<dbReference type="SUPFAM" id="SSF53850">
    <property type="entry name" value="Periplasmic binding protein-like II"/>
    <property type="match status" value="1"/>
</dbReference>
<dbReference type="InterPro" id="IPR036390">
    <property type="entry name" value="WH_DNA-bd_sf"/>
</dbReference>
<reference evidence="6 7" key="1">
    <citation type="submission" date="2016-10" db="EMBL/GenBank/DDBJ databases">
        <authorList>
            <person name="de Groot N.N."/>
        </authorList>
    </citation>
    <scope>NUCLEOTIDE SEQUENCE [LARGE SCALE GENOMIC DNA]</scope>
    <source>
        <strain evidence="6 7">DSM 26424</strain>
    </source>
</reference>
<dbReference type="AlphaFoldDB" id="A0A1G8T922"/>
<keyword evidence="3" id="KW-0238">DNA-binding</keyword>
<keyword evidence="7" id="KW-1185">Reference proteome</keyword>
<evidence type="ECO:0000313" key="6">
    <source>
        <dbReference type="EMBL" id="SDJ37130.1"/>
    </source>
</evidence>
<accession>A0A1G8T922</accession>
<keyword evidence="4" id="KW-0804">Transcription</keyword>
<dbReference type="GO" id="GO:0006351">
    <property type="term" value="P:DNA-templated transcription"/>
    <property type="evidence" value="ECO:0007669"/>
    <property type="project" value="TreeGrafter"/>
</dbReference>
<name>A0A1G8T922_9RHOB</name>
<dbReference type="Proteomes" id="UP000199093">
    <property type="component" value="Unassembled WGS sequence"/>
</dbReference>
<dbReference type="InterPro" id="IPR000847">
    <property type="entry name" value="LysR_HTH_N"/>
</dbReference>
<evidence type="ECO:0000256" key="3">
    <source>
        <dbReference type="ARBA" id="ARBA00023125"/>
    </source>
</evidence>
<protein>
    <submittedName>
        <fullName evidence="6">Transcriptional regulator, LysR family</fullName>
    </submittedName>
</protein>
<dbReference type="PROSITE" id="PS50931">
    <property type="entry name" value="HTH_LYSR"/>
    <property type="match status" value="1"/>
</dbReference>
<organism evidence="6 7">
    <name type="scientific">Salipiger marinus</name>
    <dbReference type="NCBI Taxonomy" id="555512"/>
    <lineage>
        <taxon>Bacteria</taxon>
        <taxon>Pseudomonadati</taxon>
        <taxon>Pseudomonadota</taxon>
        <taxon>Alphaproteobacteria</taxon>
        <taxon>Rhodobacterales</taxon>
        <taxon>Roseobacteraceae</taxon>
        <taxon>Salipiger</taxon>
    </lineage>
</organism>
<evidence type="ECO:0000313" key="7">
    <source>
        <dbReference type="Proteomes" id="UP000199093"/>
    </source>
</evidence>